<proteinExistence type="predicted"/>
<dbReference type="Proteomes" id="UP000615446">
    <property type="component" value="Unassembled WGS sequence"/>
</dbReference>
<dbReference type="GO" id="GO:0032259">
    <property type="term" value="P:methylation"/>
    <property type="evidence" value="ECO:0007669"/>
    <property type="project" value="UniProtKB-KW"/>
</dbReference>
<evidence type="ECO:0000313" key="3">
    <source>
        <dbReference type="Proteomes" id="UP000615446"/>
    </source>
</evidence>
<name>A0A8H3LTK8_9GLOM</name>
<reference evidence="2" key="1">
    <citation type="submission" date="2019-10" db="EMBL/GenBank/DDBJ databases">
        <title>Conservation and host-specific expression of non-tandemly repeated heterogenous ribosome RNA gene in arbuscular mycorrhizal fungi.</title>
        <authorList>
            <person name="Maeda T."/>
            <person name="Kobayashi Y."/>
            <person name="Nakagawa T."/>
            <person name="Ezawa T."/>
            <person name="Yamaguchi K."/>
            <person name="Bino T."/>
            <person name="Nishimoto Y."/>
            <person name="Shigenobu S."/>
            <person name="Kawaguchi M."/>
        </authorList>
    </citation>
    <scope>NUCLEOTIDE SEQUENCE</scope>
    <source>
        <strain evidence="2">HR1</strain>
    </source>
</reference>
<comment type="caution">
    <text evidence="2">The sequence shown here is derived from an EMBL/GenBank/DDBJ whole genome shotgun (WGS) entry which is preliminary data.</text>
</comment>
<feature type="domain" description="Methyltransferase" evidence="1">
    <location>
        <begin position="76"/>
        <end position="167"/>
    </location>
</feature>
<sequence length="295" mass="34377">MKKRKRKIKMGNAITKIKKHNRNKNKRLKKKTSLFNNEEEETIDRLQVLHHFYRDQWKGNFSSPIGEKLKDGGLMILDVGSGTGTWTCDMSTDFPLNLYFGVEILPIFPHEKPRNIVFLINNLLEGLPFRSNSFDYIHLRFMSLSLKPNVWQDKVINELARVLRPGGYLEIVENEITVSNRGPNVQEFFDRVHEALRSEGYNPTIINLMEEFLINSGSFKNEDIKHTLMYVPMGKWGGKLSEMGLKTYYSLLKVFATMIKIPKKQNIDSYLDMINEEINVYHSCVISHRFVARKS</sequence>
<gene>
    <name evidence="2" type="ORF">RCL2_001877400</name>
</gene>
<dbReference type="SUPFAM" id="SSF53335">
    <property type="entry name" value="S-adenosyl-L-methionine-dependent methyltransferases"/>
    <property type="match status" value="1"/>
</dbReference>
<dbReference type="PANTHER" id="PTHR43591:SF24">
    <property type="entry name" value="2-METHOXY-6-POLYPRENYL-1,4-BENZOQUINOL METHYLASE, MITOCHONDRIAL"/>
    <property type="match status" value="1"/>
</dbReference>
<keyword evidence="2" id="KW-0808">Transferase</keyword>
<dbReference type="OrthoDB" id="2013972at2759"/>
<evidence type="ECO:0000259" key="1">
    <source>
        <dbReference type="Pfam" id="PF13649"/>
    </source>
</evidence>
<dbReference type="InterPro" id="IPR041698">
    <property type="entry name" value="Methyltransf_25"/>
</dbReference>
<dbReference type="Pfam" id="PF13649">
    <property type="entry name" value="Methyltransf_25"/>
    <property type="match status" value="1"/>
</dbReference>
<dbReference type="CDD" id="cd02440">
    <property type="entry name" value="AdoMet_MTases"/>
    <property type="match status" value="1"/>
</dbReference>
<dbReference type="Gene3D" id="3.40.50.150">
    <property type="entry name" value="Vaccinia Virus protein VP39"/>
    <property type="match status" value="1"/>
</dbReference>
<dbReference type="GO" id="GO:0008168">
    <property type="term" value="F:methyltransferase activity"/>
    <property type="evidence" value="ECO:0007669"/>
    <property type="project" value="UniProtKB-KW"/>
</dbReference>
<dbReference type="PANTHER" id="PTHR43591">
    <property type="entry name" value="METHYLTRANSFERASE"/>
    <property type="match status" value="1"/>
</dbReference>
<dbReference type="EMBL" id="BLAL01000208">
    <property type="protein sequence ID" value="GES91975.1"/>
    <property type="molecule type" value="Genomic_DNA"/>
</dbReference>
<accession>A0A8H3LTK8</accession>
<evidence type="ECO:0000313" key="2">
    <source>
        <dbReference type="EMBL" id="GES91975.1"/>
    </source>
</evidence>
<dbReference type="AlphaFoldDB" id="A0A8H3LTK8"/>
<protein>
    <submittedName>
        <fullName evidence="2">S-adenosyl-L-methionine-dependent methyltransferase</fullName>
    </submittedName>
</protein>
<keyword evidence="2" id="KW-0489">Methyltransferase</keyword>
<organism evidence="2 3">
    <name type="scientific">Rhizophagus clarus</name>
    <dbReference type="NCBI Taxonomy" id="94130"/>
    <lineage>
        <taxon>Eukaryota</taxon>
        <taxon>Fungi</taxon>
        <taxon>Fungi incertae sedis</taxon>
        <taxon>Mucoromycota</taxon>
        <taxon>Glomeromycotina</taxon>
        <taxon>Glomeromycetes</taxon>
        <taxon>Glomerales</taxon>
        <taxon>Glomeraceae</taxon>
        <taxon>Rhizophagus</taxon>
    </lineage>
</organism>
<dbReference type="InterPro" id="IPR029063">
    <property type="entry name" value="SAM-dependent_MTases_sf"/>
</dbReference>